<comment type="caution">
    <text evidence="1">The sequence shown here is derived from an EMBL/GenBank/DDBJ whole genome shotgun (WGS) entry which is preliminary data.</text>
</comment>
<accession>A0A077NH49</accession>
<organism evidence="1 2">
    <name type="scientific">Xenorhabdus bovienii str. puntauvense</name>
    <dbReference type="NCBI Taxonomy" id="1398201"/>
    <lineage>
        <taxon>Bacteria</taxon>
        <taxon>Pseudomonadati</taxon>
        <taxon>Pseudomonadota</taxon>
        <taxon>Gammaproteobacteria</taxon>
        <taxon>Enterobacterales</taxon>
        <taxon>Morganellaceae</taxon>
        <taxon>Xenorhabdus</taxon>
    </lineage>
</organism>
<evidence type="ECO:0000313" key="1">
    <source>
        <dbReference type="EMBL" id="CDG98084.1"/>
    </source>
</evidence>
<evidence type="ECO:0000313" key="2">
    <source>
        <dbReference type="Proteomes" id="UP000028511"/>
    </source>
</evidence>
<proteinExistence type="predicted"/>
<dbReference type="Proteomes" id="UP000028511">
    <property type="component" value="Unassembled WGS sequence"/>
</dbReference>
<protein>
    <submittedName>
        <fullName evidence="1">Uncharacterized protein</fullName>
    </submittedName>
</protein>
<sequence>MEMVVKMNIVIPIVNEFNKITLDKLSIKLLISSKKILV</sequence>
<dbReference type="HOGENOM" id="CLU_3335026_0_0_6"/>
<name>A0A077NH49_XENBV</name>
<dbReference type="EMBL" id="CBSW010000216">
    <property type="protein sequence ID" value="CDG98084.1"/>
    <property type="molecule type" value="Genomic_DNA"/>
</dbReference>
<dbReference type="AlphaFoldDB" id="A0A077NH49"/>
<gene>
    <name evidence="1" type="ORF">XBP1_2930048</name>
</gene>
<reference evidence="1" key="1">
    <citation type="submission" date="2013-07" db="EMBL/GenBank/DDBJ databases">
        <title>Sub-species coevolution in mutualistic symbiosis.</title>
        <authorList>
            <person name="Murfin K."/>
            <person name="Klassen J."/>
            <person name="Lee M."/>
            <person name="Forst S."/>
            <person name="Stock P."/>
            <person name="Goodrich-Blair H."/>
        </authorList>
    </citation>
    <scope>NUCLEOTIDE SEQUENCE [LARGE SCALE GENOMIC DNA]</scope>
    <source>
        <strain evidence="1">Puntauvense</strain>
    </source>
</reference>